<comment type="cofactor">
    <cofactor evidence="1">
        <name>Zn(2+)</name>
        <dbReference type="ChEBI" id="CHEBI:29105"/>
    </cofactor>
</comment>
<evidence type="ECO:0000313" key="13">
    <source>
        <dbReference type="Proteomes" id="UP001219525"/>
    </source>
</evidence>
<evidence type="ECO:0000256" key="9">
    <source>
        <dbReference type="SAM" id="Phobius"/>
    </source>
</evidence>
<keyword evidence="5" id="KW-0378">Hydrolase</keyword>
<dbReference type="InterPro" id="IPR042089">
    <property type="entry name" value="Peptidase_M13_dom_2"/>
</dbReference>
<dbReference type="GO" id="GO:0004222">
    <property type="term" value="F:metalloendopeptidase activity"/>
    <property type="evidence" value="ECO:0007669"/>
    <property type="project" value="InterPro"/>
</dbReference>
<comment type="caution">
    <text evidence="12">The sequence shown here is derived from an EMBL/GenBank/DDBJ whole genome shotgun (WGS) entry which is preliminary data.</text>
</comment>
<keyword evidence="7 12" id="KW-0482">Metalloprotease</keyword>
<dbReference type="PANTHER" id="PTHR11733">
    <property type="entry name" value="ZINC METALLOPROTEASE FAMILY M13 NEPRILYSIN-RELATED"/>
    <property type="match status" value="1"/>
</dbReference>
<dbReference type="PRINTS" id="PR00786">
    <property type="entry name" value="NEPRILYSIN"/>
</dbReference>
<sequence>MLRVCLSDRVCDDQHPLRACARSILPSRTMVDRVPRTSTDQEAAPLLRDNTEDDEVRSQDSQPTLAERINAIAQEPLTPLTQVLLVVALILLLLTAVFIGLFAGEYSKLKQHERDGNGSPSTFTVTATATAVITVTAAPPGPTSPPVEKPCLTSECVELSAAIISSLDESKDPCESFFDFANGGWIVDNDPLPTGKARYGKFQALTVENQRILQHILETPSATSSFTTTYDEELLQKLRGFYSSCVNENQLDQVGTEPLIHFTKTLRTLFRGDGLDVNEKKDDDKLKGITAALAFLHSRGVDALFSFEVEGDVGVDPTFMSLWFDQAPLGLPAKEYYDEPSVIEVYQNIVESLLFILSEEEENLQKLATSADSALVDNTKIWPSWPWPPWGDEPDDKKKPNRTEIAHKLAKQVIDFETKLANATLDADAYQNPFATYNRLPLSNLTDALPQINFPEYFATFAPRRFPEHVIITYPAYPVSVSEILSSTSSEAVEAYLVVRGALALSPNLGMATEAWLAQRTLLETLTGIKKGAVGDRAEYCVGKVEENLGFAAGRYFVNETFGGDSREQGTKVITDIIKAFKASLPNVHWLDKTSADAAAEKADAVRVKVGFPISPDTRDPASILSYYRTVKINEDSYFENILSAAASNSMKRWAKLGQRRNDEEWEMWPSMVNAYFNPPATEIVFPAGILRPPFFSHDWPYYLTYGAFGQVAAHELCHAFDSAGSLYNQEGKLEKWWTNDSIAGFKMKQECIETQYSGYTVDDGKGGVIHVNGNLTSGENIGDTGLIQAYRAWKAQFDDSLKAGTEYILPGLNYTREQLFFISFGRIWGSVEKVASRVQRIRTDPHSPENYRVDGTVYNIPEFAAAFNCPKTAKLNPPDKKRCLFWS</sequence>
<feature type="domain" description="Peptidase M13 C-terminal" evidence="10">
    <location>
        <begin position="674"/>
        <end position="884"/>
    </location>
</feature>
<dbReference type="InterPro" id="IPR018497">
    <property type="entry name" value="Peptidase_M13_C"/>
</dbReference>
<dbReference type="AlphaFoldDB" id="A0AAD6V1G0"/>
<dbReference type="InterPro" id="IPR000718">
    <property type="entry name" value="Peptidase_M13"/>
</dbReference>
<dbReference type="Proteomes" id="UP001219525">
    <property type="component" value="Unassembled WGS sequence"/>
</dbReference>
<feature type="region of interest" description="Disordered" evidence="8">
    <location>
        <begin position="33"/>
        <end position="60"/>
    </location>
</feature>
<dbReference type="Pfam" id="PF01431">
    <property type="entry name" value="Peptidase_M13"/>
    <property type="match status" value="1"/>
</dbReference>
<dbReference type="GO" id="GO:0005886">
    <property type="term" value="C:plasma membrane"/>
    <property type="evidence" value="ECO:0007669"/>
    <property type="project" value="TreeGrafter"/>
</dbReference>
<evidence type="ECO:0000259" key="11">
    <source>
        <dbReference type="Pfam" id="PF05649"/>
    </source>
</evidence>
<accession>A0AAD6V1G0</accession>
<evidence type="ECO:0000256" key="7">
    <source>
        <dbReference type="ARBA" id="ARBA00023049"/>
    </source>
</evidence>
<keyword evidence="3" id="KW-0645">Protease</keyword>
<evidence type="ECO:0000259" key="10">
    <source>
        <dbReference type="Pfam" id="PF01431"/>
    </source>
</evidence>
<gene>
    <name evidence="12" type="ORF">GGX14DRAFT_700300</name>
</gene>
<evidence type="ECO:0000256" key="2">
    <source>
        <dbReference type="ARBA" id="ARBA00007357"/>
    </source>
</evidence>
<evidence type="ECO:0000256" key="6">
    <source>
        <dbReference type="ARBA" id="ARBA00022833"/>
    </source>
</evidence>
<dbReference type="InterPro" id="IPR024079">
    <property type="entry name" value="MetalloPept_cat_dom_sf"/>
</dbReference>
<feature type="transmembrane region" description="Helical" evidence="9">
    <location>
        <begin position="83"/>
        <end position="104"/>
    </location>
</feature>
<evidence type="ECO:0000256" key="4">
    <source>
        <dbReference type="ARBA" id="ARBA00022723"/>
    </source>
</evidence>
<comment type="similarity">
    <text evidence="2">Belongs to the peptidase M13 family.</text>
</comment>
<evidence type="ECO:0000256" key="3">
    <source>
        <dbReference type="ARBA" id="ARBA00022670"/>
    </source>
</evidence>
<dbReference type="CDD" id="cd08662">
    <property type="entry name" value="M13"/>
    <property type="match status" value="1"/>
</dbReference>
<evidence type="ECO:0000256" key="8">
    <source>
        <dbReference type="SAM" id="MobiDB-lite"/>
    </source>
</evidence>
<dbReference type="GO" id="GO:0046872">
    <property type="term" value="F:metal ion binding"/>
    <property type="evidence" value="ECO:0007669"/>
    <property type="project" value="UniProtKB-KW"/>
</dbReference>
<reference evidence="12" key="1">
    <citation type="submission" date="2023-03" db="EMBL/GenBank/DDBJ databases">
        <title>Massive genome expansion in bonnet fungi (Mycena s.s.) driven by repeated elements and novel gene families across ecological guilds.</title>
        <authorList>
            <consortium name="Lawrence Berkeley National Laboratory"/>
            <person name="Harder C.B."/>
            <person name="Miyauchi S."/>
            <person name="Viragh M."/>
            <person name="Kuo A."/>
            <person name="Thoen E."/>
            <person name="Andreopoulos B."/>
            <person name="Lu D."/>
            <person name="Skrede I."/>
            <person name="Drula E."/>
            <person name="Henrissat B."/>
            <person name="Morin E."/>
            <person name="Kohler A."/>
            <person name="Barry K."/>
            <person name="LaButti K."/>
            <person name="Morin E."/>
            <person name="Salamov A."/>
            <person name="Lipzen A."/>
            <person name="Mereny Z."/>
            <person name="Hegedus B."/>
            <person name="Baldrian P."/>
            <person name="Stursova M."/>
            <person name="Weitz H."/>
            <person name="Taylor A."/>
            <person name="Grigoriev I.V."/>
            <person name="Nagy L.G."/>
            <person name="Martin F."/>
            <person name="Kauserud H."/>
        </authorList>
    </citation>
    <scope>NUCLEOTIDE SEQUENCE</scope>
    <source>
        <strain evidence="12">9144</strain>
    </source>
</reference>
<keyword evidence="6" id="KW-0862">Zinc</keyword>
<dbReference type="InterPro" id="IPR008753">
    <property type="entry name" value="Peptidase_M13_N"/>
</dbReference>
<name>A0AAD6V1G0_9AGAR</name>
<proteinExistence type="inferred from homology"/>
<keyword evidence="9" id="KW-1133">Transmembrane helix</keyword>
<dbReference type="PANTHER" id="PTHR11733:SF167">
    <property type="entry name" value="FI17812P1-RELATED"/>
    <property type="match status" value="1"/>
</dbReference>
<evidence type="ECO:0000256" key="5">
    <source>
        <dbReference type="ARBA" id="ARBA00022801"/>
    </source>
</evidence>
<keyword evidence="9" id="KW-0472">Membrane</keyword>
<evidence type="ECO:0000256" key="1">
    <source>
        <dbReference type="ARBA" id="ARBA00001947"/>
    </source>
</evidence>
<evidence type="ECO:0000313" key="12">
    <source>
        <dbReference type="EMBL" id="KAJ7197174.1"/>
    </source>
</evidence>
<keyword evidence="4" id="KW-0479">Metal-binding</keyword>
<dbReference type="EMBL" id="JARJCW010000079">
    <property type="protein sequence ID" value="KAJ7197174.1"/>
    <property type="molecule type" value="Genomic_DNA"/>
</dbReference>
<dbReference type="Gene3D" id="1.10.1380.10">
    <property type="entry name" value="Neutral endopeptidase , domain2"/>
    <property type="match status" value="2"/>
</dbReference>
<keyword evidence="13" id="KW-1185">Reference proteome</keyword>
<organism evidence="12 13">
    <name type="scientific">Mycena pura</name>
    <dbReference type="NCBI Taxonomy" id="153505"/>
    <lineage>
        <taxon>Eukaryota</taxon>
        <taxon>Fungi</taxon>
        <taxon>Dikarya</taxon>
        <taxon>Basidiomycota</taxon>
        <taxon>Agaricomycotina</taxon>
        <taxon>Agaricomycetes</taxon>
        <taxon>Agaricomycetidae</taxon>
        <taxon>Agaricales</taxon>
        <taxon>Marasmiineae</taxon>
        <taxon>Mycenaceae</taxon>
        <taxon>Mycena</taxon>
    </lineage>
</organism>
<dbReference type="GO" id="GO:0016485">
    <property type="term" value="P:protein processing"/>
    <property type="evidence" value="ECO:0007669"/>
    <property type="project" value="TreeGrafter"/>
</dbReference>
<dbReference type="SUPFAM" id="SSF55486">
    <property type="entry name" value="Metalloproteases ('zincins'), catalytic domain"/>
    <property type="match status" value="1"/>
</dbReference>
<dbReference type="PROSITE" id="PS51885">
    <property type="entry name" value="NEPRILYSIN"/>
    <property type="match status" value="1"/>
</dbReference>
<protein>
    <submittedName>
        <fullName evidence="12">Metalloprotease</fullName>
    </submittedName>
</protein>
<dbReference type="Pfam" id="PF05649">
    <property type="entry name" value="Peptidase_M13_N"/>
    <property type="match status" value="1"/>
</dbReference>
<feature type="domain" description="Peptidase M13 N-terminal" evidence="11">
    <location>
        <begin position="173"/>
        <end position="613"/>
    </location>
</feature>
<dbReference type="Gene3D" id="3.40.390.10">
    <property type="entry name" value="Collagenase (Catalytic Domain)"/>
    <property type="match status" value="2"/>
</dbReference>
<keyword evidence="9" id="KW-0812">Transmembrane</keyword>